<evidence type="ECO:0000313" key="2">
    <source>
        <dbReference type="Proteomes" id="UP000324222"/>
    </source>
</evidence>
<sequence length="61" mass="7365">MKRKKNEKKKKKRTDNNTLFPPPFGHWSLQGGGFWVDHEQYLIHIARHRIWGADIPHMWVT</sequence>
<dbReference type="Proteomes" id="UP000324222">
    <property type="component" value="Unassembled WGS sequence"/>
</dbReference>
<gene>
    <name evidence="1" type="ORF">E2C01_101213</name>
</gene>
<dbReference type="AlphaFoldDB" id="A0A5B7KFJ8"/>
<reference evidence="1 2" key="1">
    <citation type="submission" date="2019-05" db="EMBL/GenBank/DDBJ databases">
        <title>Another draft genome of Portunus trituberculatus and its Hox gene families provides insights of decapod evolution.</title>
        <authorList>
            <person name="Jeong J.-H."/>
            <person name="Song I."/>
            <person name="Kim S."/>
            <person name="Choi T."/>
            <person name="Kim D."/>
            <person name="Ryu S."/>
            <person name="Kim W."/>
        </authorList>
    </citation>
    <scope>NUCLEOTIDE SEQUENCE [LARGE SCALE GENOMIC DNA]</scope>
    <source>
        <tissue evidence="1">Muscle</tissue>
    </source>
</reference>
<keyword evidence="2" id="KW-1185">Reference proteome</keyword>
<comment type="caution">
    <text evidence="1">The sequence shown here is derived from an EMBL/GenBank/DDBJ whole genome shotgun (WGS) entry which is preliminary data.</text>
</comment>
<evidence type="ECO:0000313" key="1">
    <source>
        <dbReference type="EMBL" id="MPD05467.1"/>
    </source>
</evidence>
<proteinExistence type="predicted"/>
<accession>A0A5B7KFJ8</accession>
<name>A0A5B7KFJ8_PORTR</name>
<protein>
    <submittedName>
        <fullName evidence="1">Uncharacterized protein</fullName>
    </submittedName>
</protein>
<dbReference type="EMBL" id="VSRR010146147">
    <property type="protein sequence ID" value="MPD05467.1"/>
    <property type="molecule type" value="Genomic_DNA"/>
</dbReference>
<organism evidence="1 2">
    <name type="scientific">Portunus trituberculatus</name>
    <name type="common">Swimming crab</name>
    <name type="synonym">Neptunus trituberculatus</name>
    <dbReference type="NCBI Taxonomy" id="210409"/>
    <lineage>
        <taxon>Eukaryota</taxon>
        <taxon>Metazoa</taxon>
        <taxon>Ecdysozoa</taxon>
        <taxon>Arthropoda</taxon>
        <taxon>Crustacea</taxon>
        <taxon>Multicrustacea</taxon>
        <taxon>Malacostraca</taxon>
        <taxon>Eumalacostraca</taxon>
        <taxon>Eucarida</taxon>
        <taxon>Decapoda</taxon>
        <taxon>Pleocyemata</taxon>
        <taxon>Brachyura</taxon>
        <taxon>Eubrachyura</taxon>
        <taxon>Portunoidea</taxon>
        <taxon>Portunidae</taxon>
        <taxon>Portuninae</taxon>
        <taxon>Portunus</taxon>
    </lineage>
</organism>